<sequence>MNVIELREQTVELVPAREALSVTVAWVDAYNKALAANLGSYCSSATAAAGQTISIG</sequence>
<dbReference type="EMBL" id="JAGSXH010000009">
    <property type="protein sequence ID" value="MBS2962265.1"/>
    <property type="molecule type" value="Genomic_DNA"/>
</dbReference>
<organism evidence="1 2">
    <name type="scientific">Actinocrinis puniceicyclus</name>
    <dbReference type="NCBI Taxonomy" id="977794"/>
    <lineage>
        <taxon>Bacteria</taxon>
        <taxon>Bacillati</taxon>
        <taxon>Actinomycetota</taxon>
        <taxon>Actinomycetes</taxon>
        <taxon>Catenulisporales</taxon>
        <taxon>Actinospicaceae</taxon>
        <taxon>Actinocrinis</taxon>
    </lineage>
</organism>
<gene>
    <name evidence="1" type="ORF">KGA66_04355</name>
</gene>
<accession>A0A8J7WMP3</accession>
<dbReference type="AlphaFoldDB" id="A0A8J7WMP3"/>
<evidence type="ECO:0000313" key="1">
    <source>
        <dbReference type="EMBL" id="MBS2962265.1"/>
    </source>
</evidence>
<proteinExistence type="predicted"/>
<dbReference type="Proteomes" id="UP000677913">
    <property type="component" value="Unassembled WGS sequence"/>
</dbReference>
<reference evidence="1" key="1">
    <citation type="submission" date="2021-04" db="EMBL/GenBank/DDBJ databases">
        <title>Genome based classification of Actinospica acidithermotolerans sp. nov., an actinobacterium isolated from an Indonesian hot spring.</title>
        <authorList>
            <person name="Kusuma A.B."/>
            <person name="Putra K.E."/>
            <person name="Nafisah S."/>
            <person name="Loh J."/>
            <person name="Nouioui I."/>
            <person name="Goodfellow M."/>
        </authorList>
    </citation>
    <scope>NUCLEOTIDE SEQUENCE</scope>
    <source>
        <strain evidence="1">DSM 45618</strain>
    </source>
</reference>
<protein>
    <submittedName>
        <fullName evidence="1">Uncharacterized protein</fullName>
    </submittedName>
</protein>
<evidence type="ECO:0000313" key="2">
    <source>
        <dbReference type="Proteomes" id="UP000677913"/>
    </source>
</evidence>
<keyword evidence="2" id="KW-1185">Reference proteome</keyword>
<comment type="caution">
    <text evidence="1">The sequence shown here is derived from an EMBL/GenBank/DDBJ whole genome shotgun (WGS) entry which is preliminary data.</text>
</comment>
<name>A0A8J7WMP3_9ACTN</name>
<dbReference type="RefSeq" id="WP_211464739.1">
    <property type="nucleotide sequence ID" value="NZ_JAGSXH010000009.1"/>
</dbReference>